<dbReference type="InterPro" id="IPR001387">
    <property type="entry name" value="Cro/C1-type_HTH"/>
</dbReference>
<reference evidence="2 3" key="1">
    <citation type="journal article" date="2014" name="Int. J. Syst. Evol. Microbiol.">
        <title>Streptomyces hoynatensis sp. nov., isolated from deep marine sediment.</title>
        <authorList>
            <person name="Veyisoglu A."/>
            <person name="Sahin N."/>
        </authorList>
    </citation>
    <scope>NUCLEOTIDE SEQUENCE [LARGE SCALE GENOMIC DNA]</scope>
    <source>
        <strain evidence="2 3">KCTC 29097</strain>
    </source>
</reference>
<dbReference type="InterPro" id="IPR012349">
    <property type="entry name" value="Split_barrel_FMN-bd"/>
</dbReference>
<keyword evidence="3" id="KW-1185">Reference proteome</keyword>
<evidence type="ECO:0000259" key="1">
    <source>
        <dbReference type="PROSITE" id="PS50943"/>
    </source>
</evidence>
<dbReference type="AlphaFoldDB" id="A0A3A9ZBY9"/>
<protein>
    <submittedName>
        <fullName evidence="2">Helix-turn-helix domain-containing protein</fullName>
    </submittedName>
</protein>
<proteinExistence type="predicted"/>
<evidence type="ECO:0000313" key="3">
    <source>
        <dbReference type="Proteomes" id="UP000272474"/>
    </source>
</evidence>
<organism evidence="2 3">
    <name type="scientific">Streptomyces hoynatensis</name>
    <dbReference type="NCBI Taxonomy" id="1141874"/>
    <lineage>
        <taxon>Bacteria</taxon>
        <taxon>Bacillati</taxon>
        <taxon>Actinomycetota</taxon>
        <taxon>Actinomycetes</taxon>
        <taxon>Kitasatosporales</taxon>
        <taxon>Streptomycetaceae</taxon>
        <taxon>Streptomyces</taxon>
    </lineage>
</organism>
<comment type="caution">
    <text evidence="2">The sequence shown here is derived from an EMBL/GenBank/DDBJ whole genome shotgun (WGS) entry which is preliminary data.</text>
</comment>
<dbReference type="Proteomes" id="UP000272474">
    <property type="component" value="Unassembled WGS sequence"/>
</dbReference>
<dbReference type="SMART" id="SM00530">
    <property type="entry name" value="HTH_XRE"/>
    <property type="match status" value="1"/>
</dbReference>
<feature type="domain" description="HTH cro/C1-type" evidence="1">
    <location>
        <begin position="16"/>
        <end position="70"/>
    </location>
</feature>
<dbReference type="SUPFAM" id="SSF50475">
    <property type="entry name" value="FMN-binding split barrel"/>
    <property type="match status" value="1"/>
</dbReference>
<dbReference type="Pfam" id="PF12900">
    <property type="entry name" value="Pyridox_ox_2"/>
    <property type="match status" value="1"/>
</dbReference>
<dbReference type="SUPFAM" id="SSF47413">
    <property type="entry name" value="lambda repressor-like DNA-binding domains"/>
    <property type="match status" value="1"/>
</dbReference>
<dbReference type="EMBL" id="RBAL01000002">
    <property type="protein sequence ID" value="RKN45705.1"/>
    <property type="molecule type" value="Genomic_DNA"/>
</dbReference>
<gene>
    <name evidence="2" type="ORF">D7294_04360</name>
</gene>
<evidence type="ECO:0000313" key="2">
    <source>
        <dbReference type="EMBL" id="RKN45705.1"/>
    </source>
</evidence>
<dbReference type="Pfam" id="PF01381">
    <property type="entry name" value="HTH_3"/>
    <property type="match status" value="1"/>
</dbReference>
<dbReference type="GO" id="GO:0003677">
    <property type="term" value="F:DNA binding"/>
    <property type="evidence" value="ECO:0007669"/>
    <property type="project" value="InterPro"/>
</dbReference>
<dbReference type="InterPro" id="IPR024747">
    <property type="entry name" value="Pyridox_Oxase-rel"/>
</dbReference>
<dbReference type="CDD" id="cd00093">
    <property type="entry name" value="HTH_XRE"/>
    <property type="match status" value="1"/>
</dbReference>
<sequence length="227" mass="24500">MIDQAGDHSSDLGRRVALRRRELGLSRATVADRAGVAEEYLRYLEEHAASPTIGSLTRVAQALDTTIADLTGTRGAVTPGGTAGPGARSTVRQAGELVDLDPEECRRLVAHHAVGRAAVATPEGPAIIPVNYRLVGSEIVFRTAPDAEPPYAEEVAFEVDHIDEAQGAGWSVQIIGRASRVTEPREIEALAGRIGDVPWTKGGREHWVRLRPTRMSGHRIHLTPFKD</sequence>
<name>A0A3A9ZBY9_9ACTN</name>
<dbReference type="OrthoDB" id="7062584at2"/>
<dbReference type="Gene3D" id="2.30.110.10">
    <property type="entry name" value="Electron Transport, Fmn-binding Protein, Chain A"/>
    <property type="match status" value="1"/>
</dbReference>
<dbReference type="Gene3D" id="1.10.260.40">
    <property type="entry name" value="lambda repressor-like DNA-binding domains"/>
    <property type="match status" value="1"/>
</dbReference>
<dbReference type="InterPro" id="IPR010982">
    <property type="entry name" value="Lambda_DNA-bd_dom_sf"/>
</dbReference>
<dbReference type="PROSITE" id="PS50943">
    <property type="entry name" value="HTH_CROC1"/>
    <property type="match status" value="1"/>
</dbReference>
<dbReference type="RefSeq" id="WP_120675677.1">
    <property type="nucleotide sequence ID" value="NZ_RBAL01000002.1"/>
</dbReference>
<accession>A0A3A9ZBY9</accession>